<evidence type="ECO:0000313" key="2">
    <source>
        <dbReference type="EMBL" id="KAJ5095660.1"/>
    </source>
</evidence>
<gene>
    <name evidence="2" type="ORF">NUU61_005016</name>
</gene>
<evidence type="ECO:0000313" key="3">
    <source>
        <dbReference type="Proteomes" id="UP001141434"/>
    </source>
</evidence>
<dbReference type="RefSeq" id="XP_056511211.1">
    <property type="nucleotide sequence ID" value="XM_056655598.1"/>
</dbReference>
<dbReference type="Gene3D" id="3.80.10.10">
    <property type="entry name" value="Ribonuclease Inhibitor"/>
    <property type="match status" value="1"/>
</dbReference>
<accession>A0A9W9F8K7</accession>
<dbReference type="SMART" id="SM00256">
    <property type="entry name" value="FBOX"/>
    <property type="match status" value="1"/>
</dbReference>
<sequence>MPVYLPDELWDRIVQHLPSASLASLRGTCRRFSILAEPHLYEKISFVERKDGGIPDQISRLYLFLRSIASRPERAGAIKYFQFHQHKRQPSNGQPLWDEDSFQQRFTSHEIGLIDNWIQTANVAPKEDLHQKLKRGSVDAIVALLLSCFHHCSELDLRLTRQDRTFVRAILRSTQRPATLKRVSVGANEAWEETCSLSFSDDVAHLFEIPVIQFLKITCVQTTAPNVWPGTQPVALTLTTLVLDEGFVTDSHLFHILAATPNLKTLDCRLAYDANTRESCDCARLQSALEKVKPSLENLRIAIEFWISGNMAIEAYQGGDYGIIGRVKSLKEFNLKNLEFPFVLLQGWFPDQAPPIQTVVPNTLETLCIRDDMAAFEDYVWTIPEMTEKMIDYLLGLPSLKEFTFKPFSLDIEFGNPYDNRLRLSASVAGIGCFIVNYAFEKGEVEDPWYPQFVV</sequence>
<dbReference type="EMBL" id="JAPMSZ010000007">
    <property type="protein sequence ID" value="KAJ5095660.1"/>
    <property type="molecule type" value="Genomic_DNA"/>
</dbReference>
<dbReference type="CDD" id="cd09917">
    <property type="entry name" value="F-box_SF"/>
    <property type="match status" value="1"/>
</dbReference>
<evidence type="ECO:0000259" key="1">
    <source>
        <dbReference type="PROSITE" id="PS50181"/>
    </source>
</evidence>
<dbReference type="GeneID" id="81394766"/>
<dbReference type="AlphaFoldDB" id="A0A9W9F8K7"/>
<dbReference type="InterPro" id="IPR001810">
    <property type="entry name" value="F-box_dom"/>
</dbReference>
<dbReference type="Pfam" id="PF12937">
    <property type="entry name" value="F-box-like"/>
    <property type="match status" value="1"/>
</dbReference>
<dbReference type="Gene3D" id="1.20.1280.50">
    <property type="match status" value="1"/>
</dbReference>
<dbReference type="SUPFAM" id="SSF81383">
    <property type="entry name" value="F-box domain"/>
    <property type="match status" value="1"/>
</dbReference>
<reference evidence="2" key="2">
    <citation type="journal article" date="2023" name="IMA Fungus">
        <title>Comparative genomic study of the Penicillium genus elucidates a diverse pangenome and 15 lateral gene transfer events.</title>
        <authorList>
            <person name="Petersen C."/>
            <person name="Sorensen T."/>
            <person name="Nielsen M.R."/>
            <person name="Sondergaard T.E."/>
            <person name="Sorensen J.L."/>
            <person name="Fitzpatrick D.A."/>
            <person name="Frisvad J.C."/>
            <person name="Nielsen K.L."/>
        </authorList>
    </citation>
    <scope>NUCLEOTIDE SEQUENCE</scope>
    <source>
        <strain evidence="2">IBT 34128</strain>
    </source>
</reference>
<dbReference type="InterPro" id="IPR032675">
    <property type="entry name" value="LRR_dom_sf"/>
</dbReference>
<reference evidence="2" key="1">
    <citation type="submission" date="2022-11" db="EMBL/GenBank/DDBJ databases">
        <authorList>
            <person name="Petersen C."/>
        </authorList>
    </citation>
    <scope>NUCLEOTIDE SEQUENCE</scope>
    <source>
        <strain evidence="2">IBT 34128</strain>
    </source>
</reference>
<proteinExistence type="predicted"/>
<dbReference type="PROSITE" id="PS50181">
    <property type="entry name" value="FBOX"/>
    <property type="match status" value="1"/>
</dbReference>
<organism evidence="2 3">
    <name type="scientific">Penicillium alfredii</name>
    <dbReference type="NCBI Taxonomy" id="1506179"/>
    <lineage>
        <taxon>Eukaryota</taxon>
        <taxon>Fungi</taxon>
        <taxon>Dikarya</taxon>
        <taxon>Ascomycota</taxon>
        <taxon>Pezizomycotina</taxon>
        <taxon>Eurotiomycetes</taxon>
        <taxon>Eurotiomycetidae</taxon>
        <taxon>Eurotiales</taxon>
        <taxon>Aspergillaceae</taxon>
        <taxon>Penicillium</taxon>
    </lineage>
</organism>
<feature type="domain" description="F-box" evidence="1">
    <location>
        <begin position="1"/>
        <end position="44"/>
    </location>
</feature>
<protein>
    <submittedName>
        <fullName evidence="2">F-box-like domain-containing protein</fullName>
    </submittedName>
</protein>
<dbReference type="OrthoDB" id="4191831at2759"/>
<dbReference type="InterPro" id="IPR036047">
    <property type="entry name" value="F-box-like_dom_sf"/>
</dbReference>
<keyword evidence="3" id="KW-1185">Reference proteome</keyword>
<dbReference type="Proteomes" id="UP001141434">
    <property type="component" value="Unassembled WGS sequence"/>
</dbReference>
<comment type="caution">
    <text evidence="2">The sequence shown here is derived from an EMBL/GenBank/DDBJ whole genome shotgun (WGS) entry which is preliminary data.</text>
</comment>
<name>A0A9W9F8K7_9EURO</name>